<evidence type="ECO:0000313" key="3">
    <source>
        <dbReference type="EMBL" id="RUT32453.1"/>
    </source>
</evidence>
<proteinExistence type="predicted"/>
<feature type="chain" id="PRO_5019371945" evidence="1">
    <location>
        <begin position="24"/>
        <end position="333"/>
    </location>
</feature>
<dbReference type="SUPFAM" id="SSF53850">
    <property type="entry name" value="Periplasmic binding protein-like II"/>
    <property type="match status" value="1"/>
</dbReference>
<dbReference type="GO" id="GO:0043190">
    <property type="term" value="C:ATP-binding cassette (ABC) transporter complex"/>
    <property type="evidence" value="ECO:0007669"/>
    <property type="project" value="InterPro"/>
</dbReference>
<dbReference type="Proteomes" id="UP000281547">
    <property type="component" value="Unassembled WGS sequence"/>
</dbReference>
<reference evidence="3 4" key="1">
    <citation type="journal article" date="2016" name="Int. J. Syst. Evol. Microbiol.">
        <title>Arsenicitalea aurantiaca gen. nov., sp. nov., a new member of the family Hyphomicrobiaceae, isolated from high-arsenic sediment.</title>
        <authorList>
            <person name="Mu Y."/>
            <person name="Zhou L."/>
            <person name="Zeng X.C."/>
            <person name="Liu L."/>
            <person name="Pan Y."/>
            <person name="Chen X."/>
            <person name="Wang J."/>
            <person name="Li S."/>
            <person name="Li W.J."/>
            <person name="Wang Y."/>
        </authorList>
    </citation>
    <scope>NUCLEOTIDE SEQUENCE [LARGE SCALE GENOMIC DNA]</scope>
    <source>
        <strain evidence="3 4">42-50</strain>
    </source>
</reference>
<evidence type="ECO:0000256" key="1">
    <source>
        <dbReference type="SAM" id="SignalP"/>
    </source>
</evidence>
<name>A0A433XEC5_9HYPH</name>
<protein>
    <submittedName>
        <fullName evidence="3">Proline/glycine betaine ABC transporter substrate-binding protein ProX</fullName>
    </submittedName>
</protein>
<organism evidence="3 4">
    <name type="scientific">Arsenicitalea aurantiaca</name>
    <dbReference type="NCBI Taxonomy" id="1783274"/>
    <lineage>
        <taxon>Bacteria</taxon>
        <taxon>Pseudomonadati</taxon>
        <taxon>Pseudomonadota</taxon>
        <taxon>Alphaproteobacteria</taxon>
        <taxon>Hyphomicrobiales</taxon>
        <taxon>Devosiaceae</taxon>
        <taxon>Arsenicitalea</taxon>
    </lineage>
</organism>
<dbReference type="EMBL" id="RZNJ01000002">
    <property type="protein sequence ID" value="RUT32453.1"/>
    <property type="molecule type" value="Genomic_DNA"/>
</dbReference>
<evidence type="ECO:0000313" key="4">
    <source>
        <dbReference type="Proteomes" id="UP000281547"/>
    </source>
</evidence>
<dbReference type="InterPro" id="IPR007210">
    <property type="entry name" value="ABC_Gly_betaine_transp_sub-bd"/>
</dbReference>
<dbReference type="Gene3D" id="3.40.190.10">
    <property type="entry name" value="Periplasmic binding protein-like II"/>
    <property type="match status" value="1"/>
</dbReference>
<feature type="domain" description="ABC-type glycine betaine transport system substrate-binding" evidence="2">
    <location>
        <begin position="25"/>
        <end position="315"/>
    </location>
</feature>
<comment type="caution">
    <text evidence="3">The sequence shown here is derived from an EMBL/GenBank/DDBJ whole genome shotgun (WGS) entry which is preliminary data.</text>
</comment>
<accession>A0A433XEC5</accession>
<keyword evidence="4" id="KW-1185">Reference proteome</keyword>
<dbReference type="Gene3D" id="3.40.190.100">
    <property type="entry name" value="Glycine betaine-binding periplasmic protein, domain 2"/>
    <property type="match status" value="1"/>
</dbReference>
<sequence length="333" mass="36095">MTRSILATTTFLTAALAGGLAHAAEVTPARGTWDSGWFNTEIYIAAIEALGHTVNEPVTLDDAVRYQALSQRDADFSVMEWFPLFNERFSAFDELEQVGYVIRGGAREGYLIDKATADAHGIDNIADLADPEISALFDRSGNGIADMVACPPGWDCGVVIDHHMSEFGLEGSIDLISAAYDAAMADVIAAKQAGESVLFYTWTPNWVLGELVPGEDVVWLEVPHSTLPEAQSALIGQTAISGVVGCASDPCELGFPANDIRPVAHSDFLDENPDIRRLFEVMELSLDPVAEQNVRMRAGEDTPADITRHAREWIEANQAQFDAWIAEARAAVD</sequence>
<dbReference type="GO" id="GO:0022857">
    <property type="term" value="F:transmembrane transporter activity"/>
    <property type="evidence" value="ECO:0007669"/>
    <property type="project" value="InterPro"/>
</dbReference>
<dbReference type="Pfam" id="PF04069">
    <property type="entry name" value="OpuAC"/>
    <property type="match status" value="1"/>
</dbReference>
<dbReference type="OrthoDB" id="9786266at2"/>
<dbReference type="NCBIfam" id="NF008334">
    <property type="entry name" value="PRK11119.1"/>
    <property type="match status" value="1"/>
</dbReference>
<keyword evidence="1" id="KW-0732">Signal</keyword>
<gene>
    <name evidence="3" type="primary">proX</name>
    <name evidence="3" type="ORF">EMQ25_04665</name>
</gene>
<dbReference type="AlphaFoldDB" id="A0A433XEC5"/>
<evidence type="ECO:0000259" key="2">
    <source>
        <dbReference type="Pfam" id="PF04069"/>
    </source>
</evidence>
<dbReference type="RefSeq" id="WP_127187410.1">
    <property type="nucleotide sequence ID" value="NZ_RZNJ01000002.1"/>
</dbReference>
<feature type="signal peptide" evidence="1">
    <location>
        <begin position="1"/>
        <end position="23"/>
    </location>
</feature>